<reference evidence="3 4" key="1">
    <citation type="journal article" date="2016" name="C (Basel)">
        <title>Selective Growth of and Electricity Production by Marine Exoelectrogenic Bacteria in Self-Aggregated Hydrogel of Microbially Reduced Graphene Oxide.</title>
        <authorList>
            <person name="Yoshida N."/>
            <person name="Goto Y."/>
            <person name="Miyata Y."/>
        </authorList>
    </citation>
    <scope>NUCLEOTIDE SEQUENCE [LARGE SCALE GENOMIC DNA]</scope>
    <source>
        <strain evidence="3 4">NIT-T3</strain>
    </source>
</reference>
<dbReference type="Proteomes" id="UP001319827">
    <property type="component" value="Chromosome"/>
</dbReference>
<feature type="chain" id="PRO_5047317081" description="Lipoprotein" evidence="2">
    <location>
        <begin position="26"/>
        <end position="88"/>
    </location>
</feature>
<evidence type="ECO:0008006" key="5">
    <source>
        <dbReference type="Google" id="ProtNLM"/>
    </source>
</evidence>
<name>A0ABN6E1Y2_9BACT</name>
<keyword evidence="2" id="KW-0732">Signal</keyword>
<feature type="region of interest" description="Disordered" evidence="1">
    <location>
        <begin position="67"/>
        <end position="88"/>
    </location>
</feature>
<accession>A0ABN6E1Y2</accession>
<gene>
    <name evidence="3" type="ORF">DESUT3_33820</name>
</gene>
<evidence type="ECO:0000313" key="4">
    <source>
        <dbReference type="Proteomes" id="UP001319827"/>
    </source>
</evidence>
<protein>
    <recommendedName>
        <fullName evidence="5">Lipoprotein</fullName>
    </recommendedName>
</protein>
<keyword evidence="4" id="KW-1185">Reference proteome</keyword>
<evidence type="ECO:0000313" key="3">
    <source>
        <dbReference type="EMBL" id="BCR06313.1"/>
    </source>
</evidence>
<dbReference type="PROSITE" id="PS51257">
    <property type="entry name" value="PROKAR_LIPOPROTEIN"/>
    <property type="match status" value="1"/>
</dbReference>
<evidence type="ECO:0000256" key="1">
    <source>
        <dbReference type="SAM" id="MobiDB-lite"/>
    </source>
</evidence>
<reference evidence="3 4" key="2">
    <citation type="journal article" date="2021" name="Int. J. Syst. Evol. Microbiol.">
        <title>Isolation and Polyphasic Characterization of Desulfuromonas versatilis sp. Nov., an Electrogenic Bacteria Capable of Versatile Metabolism Isolated from a Graphene Oxide-Reducing Enrichment Culture.</title>
        <authorList>
            <person name="Xie L."/>
            <person name="Yoshida N."/>
            <person name="Ishii S."/>
            <person name="Meng L."/>
        </authorList>
    </citation>
    <scope>NUCLEOTIDE SEQUENCE [LARGE SCALE GENOMIC DNA]</scope>
    <source>
        <strain evidence="3 4">NIT-T3</strain>
    </source>
</reference>
<feature type="signal peptide" evidence="2">
    <location>
        <begin position="1"/>
        <end position="25"/>
    </location>
</feature>
<proteinExistence type="predicted"/>
<organism evidence="3 4">
    <name type="scientific">Desulfuromonas versatilis</name>
    <dbReference type="NCBI Taxonomy" id="2802975"/>
    <lineage>
        <taxon>Bacteria</taxon>
        <taxon>Pseudomonadati</taxon>
        <taxon>Thermodesulfobacteriota</taxon>
        <taxon>Desulfuromonadia</taxon>
        <taxon>Desulfuromonadales</taxon>
        <taxon>Desulfuromonadaceae</taxon>
        <taxon>Desulfuromonas</taxon>
    </lineage>
</organism>
<evidence type="ECO:0000256" key="2">
    <source>
        <dbReference type="SAM" id="SignalP"/>
    </source>
</evidence>
<sequence length="88" mass="9070">MNKQLLKATMLLSVLATLALTIGCAGNGQGRGPHGVPPEAIAACEGKSAGDSVKFTDRRGETLEATCQEQDGQLVAVPDKRPRGGGPR</sequence>
<dbReference type="EMBL" id="AP024355">
    <property type="protein sequence ID" value="BCR06313.1"/>
    <property type="molecule type" value="Genomic_DNA"/>
</dbReference>